<evidence type="ECO:0000313" key="2">
    <source>
        <dbReference type="Proteomes" id="UP001162992"/>
    </source>
</evidence>
<protein>
    <submittedName>
        <fullName evidence="1">Uncharacterized protein</fullName>
    </submittedName>
</protein>
<sequence>MASYLKGCSSRDDAVSNQLRSSSAPRARKPSLMPPLSEIILVAIDATKEITKTALQWTLENVTRPGDQVVLLALIPPSSSTRELWGFRMLTGDSAMGPTLQETAARVQHSCRNITEQVQKFYDVKKVKLKVKVITSATRGVTAVEGKTWRATWVVLDRHLKKEVRSCMEQLNCNLVLMSSLSCKVLRLNLEQSLRNWRLHSFGSVSELPTREVCRLEFPNVRQKIKDFLIEERSNVQNTLNGILQSNTLVRGSSELGTPFTMTEQGTSLLSSSEPGSSPYSCSIPDARTTCSLDEGASEFNRATILLKPSAGGIIPESESDYGSPPYTSPDGSPDKRLGNSSSDCTTSRFQDLIQPRLRDFSMSTKPQPPGTFPDEHSDHGLEAFMLKSQDINIKQKLPLEQEKSRLESSSRLYSRKKLSHFFSQSQKNANLLDGKGDEEKSFFGECCSSKIVSDQNQTDSLSLAKLKYELLKQRELEGSLIIRRAMLQSRSTVSGPPPLCSICRHKAPLFGMPPKVFSYKELELSTNGFSEANFLAEGGFGCVHKGLLPNGQAIAVKQYKMASSQGDSEFCSEVEVLSCAQHRNVVMLIGYCVEYGRRLLVYEFACNGSLNSHLYGGNRCPLEWQSRRKIAIGAARGLRYLHEECRVGCIVHLDLRPSNILLTHDFEPLVGDFGLARWKPQGDIGFKAQVVGTFGYMAPEYVQNGQITEKADVYSFGVVLLELLTGRKAVDIFRPKGQQFLTEWARPLLEEQMWHEMLDPQLEGRYNIHEATSMMQAASLCIQRNPQCRPRLSQVLRILEGDLWSDSSKKFSNRLSYERFPSSGCKLAKQAKVSVFL</sequence>
<organism evidence="1 2">
    <name type="scientific">Diphasiastrum complanatum</name>
    <name type="common">Issler's clubmoss</name>
    <name type="synonym">Lycopodium complanatum</name>
    <dbReference type="NCBI Taxonomy" id="34168"/>
    <lineage>
        <taxon>Eukaryota</taxon>
        <taxon>Viridiplantae</taxon>
        <taxon>Streptophyta</taxon>
        <taxon>Embryophyta</taxon>
        <taxon>Tracheophyta</taxon>
        <taxon>Lycopodiopsida</taxon>
        <taxon>Lycopodiales</taxon>
        <taxon>Lycopodiaceae</taxon>
        <taxon>Lycopodioideae</taxon>
        <taxon>Diphasiastrum</taxon>
    </lineage>
</organism>
<name>A0ACC2DE79_DIPCM</name>
<keyword evidence="2" id="KW-1185">Reference proteome</keyword>
<accession>A0ACC2DE79</accession>
<reference evidence="2" key="1">
    <citation type="journal article" date="2024" name="Proc. Natl. Acad. Sci. U.S.A.">
        <title>Extraordinary preservation of gene collinearity over three hundred million years revealed in homosporous lycophytes.</title>
        <authorList>
            <person name="Li C."/>
            <person name="Wickell D."/>
            <person name="Kuo L.Y."/>
            <person name="Chen X."/>
            <person name="Nie B."/>
            <person name="Liao X."/>
            <person name="Peng D."/>
            <person name="Ji J."/>
            <person name="Jenkins J."/>
            <person name="Williams M."/>
            <person name="Shu S."/>
            <person name="Plott C."/>
            <person name="Barry K."/>
            <person name="Rajasekar S."/>
            <person name="Grimwood J."/>
            <person name="Han X."/>
            <person name="Sun S."/>
            <person name="Hou Z."/>
            <person name="He W."/>
            <person name="Dai G."/>
            <person name="Sun C."/>
            <person name="Schmutz J."/>
            <person name="Leebens-Mack J.H."/>
            <person name="Li F.W."/>
            <person name="Wang L."/>
        </authorList>
    </citation>
    <scope>NUCLEOTIDE SEQUENCE [LARGE SCALE GENOMIC DNA]</scope>
    <source>
        <strain evidence="2">cv. PW_Plant_1</strain>
    </source>
</reference>
<dbReference type="EMBL" id="CM055097">
    <property type="protein sequence ID" value="KAJ7552410.1"/>
    <property type="molecule type" value="Genomic_DNA"/>
</dbReference>
<evidence type="ECO:0000313" key="1">
    <source>
        <dbReference type="EMBL" id="KAJ7552410.1"/>
    </source>
</evidence>
<dbReference type="Proteomes" id="UP001162992">
    <property type="component" value="Chromosome 6"/>
</dbReference>
<proteinExistence type="predicted"/>
<gene>
    <name evidence="1" type="ORF">O6H91_06G054500</name>
</gene>
<comment type="caution">
    <text evidence="1">The sequence shown here is derived from an EMBL/GenBank/DDBJ whole genome shotgun (WGS) entry which is preliminary data.</text>
</comment>